<evidence type="ECO:0000313" key="3">
    <source>
        <dbReference type="EMBL" id="PXA65757.1"/>
    </source>
</evidence>
<dbReference type="OrthoDB" id="8117292at2"/>
<sequence>MWGRLHRGFKSHRYRHRKTPSIPVITGFFAQLEREGNTVSDHARIKGHTVTRTVHIEASRETVWTALTDPDVMVQWFGDSATFAALEPGATGTIDWDGYGSFPIEITEVAPGDAFGFRWSGIPADELDEYATHVRFTIADAGTGTDVTVIESGFDTLPGGTRYRRERLEQNREGWDVELDELAILLEGVTP</sequence>
<keyword evidence="4" id="KW-1185">Reference proteome</keyword>
<organism evidence="3 4">
    <name type="scientific">Cryobacterium arcticum</name>
    <dbReference type="NCBI Taxonomy" id="670052"/>
    <lineage>
        <taxon>Bacteria</taxon>
        <taxon>Bacillati</taxon>
        <taxon>Actinomycetota</taxon>
        <taxon>Actinomycetes</taxon>
        <taxon>Micrococcales</taxon>
        <taxon>Microbacteriaceae</taxon>
        <taxon>Cryobacterium</taxon>
    </lineage>
</organism>
<evidence type="ECO:0000259" key="2">
    <source>
        <dbReference type="Pfam" id="PF08327"/>
    </source>
</evidence>
<accession>A0A317ZPZ1</accession>
<dbReference type="Proteomes" id="UP000246722">
    <property type="component" value="Unassembled WGS sequence"/>
</dbReference>
<reference evidence="3 4" key="1">
    <citation type="submission" date="2018-05" db="EMBL/GenBank/DDBJ databases">
        <title>Genetic diversity of glacier-inhabiting Cryobacterium bacteria in China and description of Cryobacterium mengkeensis sp. nov. and Arthrobacter glacialis sp. nov.</title>
        <authorList>
            <person name="Liu Q."/>
            <person name="Xin Y.-H."/>
        </authorList>
    </citation>
    <scope>NUCLEOTIDE SEQUENCE [LARGE SCALE GENOMIC DNA]</scope>
    <source>
        <strain evidence="3 4">SK-1</strain>
    </source>
</reference>
<dbReference type="InterPro" id="IPR023393">
    <property type="entry name" value="START-like_dom_sf"/>
</dbReference>
<feature type="domain" description="Activator of Hsp90 ATPase homologue 1/2-like C-terminal" evidence="2">
    <location>
        <begin position="58"/>
        <end position="187"/>
    </location>
</feature>
<gene>
    <name evidence="3" type="ORF">CTB96_20050</name>
</gene>
<name>A0A317ZPZ1_9MICO</name>
<dbReference type="Pfam" id="PF08327">
    <property type="entry name" value="AHSA1"/>
    <property type="match status" value="1"/>
</dbReference>
<dbReference type="AlphaFoldDB" id="A0A317ZPZ1"/>
<dbReference type="InterPro" id="IPR013538">
    <property type="entry name" value="ASHA1/2-like_C"/>
</dbReference>
<comment type="caution">
    <text evidence="3">The sequence shown here is derived from an EMBL/GenBank/DDBJ whole genome shotgun (WGS) entry which is preliminary data.</text>
</comment>
<dbReference type="Gene3D" id="3.30.530.20">
    <property type="match status" value="1"/>
</dbReference>
<dbReference type="EMBL" id="QHLY01000013">
    <property type="protein sequence ID" value="PXA65757.1"/>
    <property type="molecule type" value="Genomic_DNA"/>
</dbReference>
<evidence type="ECO:0000313" key="4">
    <source>
        <dbReference type="Proteomes" id="UP000246722"/>
    </source>
</evidence>
<protein>
    <recommendedName>
        <fullName evidence="2">Activator of Hsp90 ATPase homologue 1/2-like C-terminal domain-containing protein</fullName>
    </recommendedName>
</protein>
<comment type="similarity">
    <text evidence="1">Belongs to the AHA1 family.</text>
</comment>
<evidence type="ECO:0000256" key="1">
    <source>
        <dbReference type="ARBA" id="ARBA00006817"/>
    </source>
</evidence>
<proteinExistence type="inferred from homology"/>
<dbReference type="SUPFAM" id="SSF55961">
    <property type="entry name" value="Bet v1-like"/>
    <property type="match status" value="1"/>
</dbReference>